<feature type="region of interest" description="Disordered" evidence="1">
    <location>
        <begin position="173"/>
        <end position="234"/>
    </location>
</feature>
<gene>
    <name evidence="2" type="ORF">Agabi119p4_9005</name>
</gene>
<sequence length="234" mass="25285">MNAPLDFRSPLYHPRQAALHPISIAKLAKQLQVPRSLCILAKKQEGQLSHAACTKGQDTKKPNYSIVFGIPGILKTLSLAMTKLKIPLYSNYTVRAPPQSPPSTDSYHQHHDDPYRMRRLDSRADSVASPTSPSHQARASVPSSVDDIEHVHLPGEKASVGPDTDIESLALRSHHHGRQGKIRHGNQNPAPYSHGRLARANGMGTDGTHGTGTASIGPSVDDSEIGTSREGSIK</sequence>
<comment type="caution">
    <text evidence="2">The sequence shown here is derived from an EMBL/GenBank/DDBJ whole genome shotgun (WGS) entry which is preliminary data.</text>
</comment>
<feature type="compositionally biased region" description="Basic residues" evidence="1">
    <location>
        <begin position="173"/>
        <end position="184"/>
    </location>
</feature>
<reference evidence="2 3" key="1">
    <citation type="journal article" name="Sci. Rep.">
        <title>Telomere-to-telomere assembled and centromere annotated genomes of the two main subspecies of the button mushroom Agaricus bisporus reveal especially polymorphic chromosome ends.</title>
        <authorList>
            <person name="Sonnenberg A.S.M."/>
            <person name="Sedaghat-Telgerd N."/>
            <person name="Lavrijssen B."/>
            <person name="Ohm R.A."/>
            <person name="Hendrickx P.M."/>
            <person name="Scholtmeijer K."/>
            <person name="Baars J.J.P."/>
            <person name="van Peer A."/>
        </authorList>
    </citation>
    <scope>NUCLEOTIDE SEQUENCE [LARGE SCALE GENOMIC DNA]</scope>
    <source>
        <strain evidence="2 3">H119_p4</strain>
    </source>
</reference>
<protein>
    <submittedName>
        <fullName evidence="2">Uncharacterized protein</fullName>
    </submittedName>
</protein>
<name>A0A8H7C531_AGABI</name>
<organism evidence="2 3">
    <name type="scientific">Agaricus bisporus var. burnettii</name>
    <dbReference type="NCBI Taxonomy" id="192524"/>
    <lineage>
        <taxon>Eukaryota</taxon>
        <taxon>Fungi</taxon>
        <taxon>Dikarya</taxon>
        <taxon>Basidiomycota</taxon>
        <taxon>Agaricomycotina</taxon>
        <taxon>Agaricomycetes</taxon>
        <taxon>Agaricomycetidae</taxon>
        <taxon>Agaricales</taxon>
        <taxon>Agaricineae</taxon>
        <taxon>Agaricaceae</taxon>
        <taxon>Agaricus</taxon>
    </lineage>
</organism>
<dbReference type="EMBL" id="JABXXO010000012">
    <property type="protein sequence ID" value="KAF7762412.1"/>
    <property type="molecule type" value="Genomic_DNA"/>
</dbReference>
<proteinExistence type="predicted"/>
<evidence type="ECO:0000256" key="1">
    <source>
        <dbReference type="SAM" id="MobiDB-lite"/>
    </source>
</evidence>
<dbReference type="Proteomes" id="UP000629468">
    <property type="component" value="Unassembled WGS sequence"/>
</dbReference>
<feature type="region of interest" description="Disordered" evidence="1">
    <location>
        <begin position="122"/>
        <end position="145"/>
    </location>
</feature>
<feature type="compositionally biased region" description="Polar residues" evidence="1">
    <location>
        <begin position="128"/>
        <end position="143"/>
    </location>
</feature>
<dbReference type="AlphaFoldDB" id="A0A8H7C531"/>
<evidence type="ECO:0000313" key="3">
    <source>
        <dbReference type="Proteomes" id="UP000629468"/>
    </source>
</evidence>
<evidence type="ECO:0000313" key="2">
    <source>
        <dbReference type="EMBL" id="KAF7762412.1"/>
    </source>
</evidence>
<feature type="compositionally biased region" description="Polar residues" evidence="1">
    <location>
        <begin position="225"/>
        <end position="234"/>
    </location>
</feature>
<accession>A0A8H7C531</accession>